<dbReference type="AlphaFoldDB" id="A0A9W9ZEW0"/>
<protein>
    <submittedName>
        <fullName evidence="2">Uncharacterized protein</fullName>
    </submittedName>
</protein>
<organism evidence="2 3">
    <name type="scientific">Desmophyllum pertusum</name>
    <dbReference type="NCBI Taxonomy" id="174260"/>
    <lineage>
        <taxon>Eukaryota</taxon>
        <taxon>Metazoa</taxon>
        <taxon>Cnidaria</taxon>
        <taxon>Anthozoa</taxon>
        <taxon>Hexacorallia</taxon>
        <taxon>Scleractinia</taxon>
        <taxon>Caryophylliina</taxon>
        <taxon>Caryophylliidae</taxon>
        <taxon>Desmophyllum</taxon>
    </lineage>
</organism>
<evidence type="ECO:0000256" key="1">
    <source>
        <dbReference type="SAM" id="MobiDB-lite"/>
    </source>
</evidence>
<proteinExistence type="predicted"/>
<feature type="compositionally biased region" description="Basic and acidic residues" evidence="1">
    <location>
        <begin position="1"/>
        <end position="12"/>
    </location>
</feature>
<keyword evidence="3" id="KW-1185">Reference proteome</keyword>
<name>A0A9W9ZEW0_9CNID</name>
<evidence type="ECO:0000313" key="2">
    <source>
        <dbReference type="EMBL" id="KAJ7380416.1"/>
    </source>
</evidence>
<comment type="caution">
    <text evidence="2">The sequence shown here is derived from an EMBL/GenBank/DDBJ whole genome shotgun (WGS) entry which is preliminary data.</text>
</comment>
<reference evidence="2" key="1">
    <citation type="submission" date="2023-01" db="EMBL/GenBank/DDBJ databases">
        <title>Genome assembly of the deep-sea coral Lophelia pertusa.</title>
        <authorList>
            <person name="Herrera S."/>
            <person name="Cordes E."/>
        </authorList>
    </citation>
    <scope>NUCLEOTIDE SEQUENCE</scope>
    <source>
        <strain evidence="2">USNM1676648</strain>
        <tissue evidence="2">Polyp</tissue>
    </source>
</reference>
<feature type="region of interest" description="Disordered" evidence="1">
    <location>
        <begin position="72"/>
        <end position="117"/>
    </location>
</feature>
<feature type="compositionally biased region" description="Polar residues" evidence="1">
    <location>
        <begin position="25"/>
        <end position="36"/>
    </location>
</feature>
<gene>
    <name evidence="2" type="ORF">OS493_008873</name>
</gene>
<evidence type="ECO:0000313" key="3">
    <source>
        <dbReference type="Proteomes" id="UP001163046"/>
    </source>
</evidence>
<feature type="region of interest" description="Disordered" evidence="1">
    <location>
        <begin position="1"/>
        <end position="57"/>
    </location>
</feature>
<dbReference type="EMBL" id="MU826353">
    <property type="protein sequence ID" value="KAJ7380416.1"/>
    <property type="molecule type" value="Genomic_DNA"/>
</dbReference>
<sequence>MENILVKEESKVHKPRMRPNRKTAVATNGSVQSIATQRKPAPPVTGRISPKTSSENLYKSDELDLTENILDKEESNAQKQRMRHNRKTAVATNGSLQSMATHRKPAVPFTTRNIPKTSSGIVYKSDELDLMKLIERESRQN</sequence>
<feature type="compositionally biased region" description="Polar residues" evidence="1">
    <location>
        <begin position="90"/>
        <end position="100"/>
    </location>
</feature>
<accession>A0A9W9ZEW0</accession>
<dbReference type="Proteomes" id="UP001163046">
    <property type="component" value="Unassembled WGS sequence"/>
</dbReference>